<proteinExistence type="predicted"/>
<evidence type="ECO:0008006" key="3">
    <source>
        <dbReference type="Google" id="ProtNLM"/>
    </source>
</evidence>
<reference evidence="1" key="1">
    <citation type="submission" date="2021-12" db="EMBL/GenBank/DDBJ databases">
        <authorList>
            <person name="Rodrigo-Torres L."/>
            <person name="Arahal R. D."/>
            <person name="Lucena T."/>
        </authorList>
    </citation>
    <scope>NUCLEOTIDE SEQUENCE</scope>
    <source>
        <strain evidence="1">CECT 8267</strain>
    </source>
</reference>
<accession>A0ABM9AG51</accession>
<protein>
    <recommendedName>
        <fullName evidence="3">2OG-Fe(II) oxygenase</fullName>
    </recommendedName>
</protein>
<dbReference type="Proteomes" id="UP000838100">
    <property type="component" value="Unassembled WGS sequence"/>
</dbReference>
<organism evidence="1 2">
    <name type="scientific">Sinobacterium norvegicum</name>
    <dbReference type="NCBI Taxonomy" id="1641715"/>
    <lineage>
        <taxon>Bacteria</taxon>
        <taxon>Pseudomonadati</taxon>
        <taxon>Pseudomonadota</taxon>
        <taxon>Gammaproteobacteria</taxon>
        <taxon>Cellvibrionales</taxon>
        <taxon>Spongiibacteraceae</taxon>
        <taxon>Sinobacterium</taxon>
    </lineage>
</organism>
<dbReference type="EMBL" id="CAKLPX010000002">
    <property type="protein sequence ID" value="CAH0992199.1"/>
    <property type="molecule type" value="Genomic_DNA"/>
</dbReference>
<evidence type="ECO:0000313" key="1">
    <source>
        <dbReference type="EMBL" id="CAH0992199.1"/>
    </source>
</evidence>
<name>A0ABM9AG51_9GAMM</name>
<gene>
    <name evidence="1" type="ORF">SIN8267_02315</name>
</gene>
<comment type="caution">
    <text evidence="1">The sequence shown here is derived from an EMBL/GenBank/DDBJ whole genome shotgun (WGS) entry which is preliminary data.</text>
</comment>
<dbReference type="RefSeq" id="WP_237444891.1">
    <property type="nucleotide sequence ID" value="NZ_CAKLPX010000002.1"/>
</dbReference>
<keyword evidence="2" id="KW-1185">Reference proteome</keyword>
<evidence type="ECO:0000313" key="2">
    <source>
        <dbReference type="Proteomes" id="UP000838100"/>
    </source>
</evidence>
<sequence length="161" mass="18530">MISVEPHLGEQQAHTIRQMIASLDEAYWRDRSRHKPNLGLNGEVGYYFSCGRESFPEVIRLAVDAIEPIIHGYECEDWVVNRTPIGGGMPPHIDNEGYLAVSLLCMQSNSGEFRWYENKDLDKPQFILDKSGQLIRFNQMDLVHSVPSALSERYVIVFLYR</sequence>